<feature type="transmembrane region" description="Helical" evidence="3">
    <location>
        <begin position="107"/>
        <end position="130"/>
    </location>
</feature>
<evidence type="ECO:0000313" key="6">
    <source>
        <dbReference type="Proteomes" id="UP000187209"/>
    </source>
</evidence>
<dbReference type="SUPFAM" id="SSF69593">
    <property type="entry name" value="Glycerol-3-phosphate (1)-acyltransferase"/>
    <property type="match status" value="1"/>
</dbReference>
<dbReference type="Proteomes" id="UP000187209">
    <property type="component" value="Unassembled WGS sequence"/>
</dbReference>
<organism evidence="5 6">
    <name type="scientific">Stentor coeruleus</name>
    <dbReference type="NCBI Taxonomy" id="5963"/>
    <lineage>
        <taxon>Eukaryota</taxon>
        <taxon>Sar</taxon>
        <taxon>Alveolata</taxon>
        <taxon>Ciliophora</taxon>
        <taxon>Postciliodesmatophora</taxon>
        <taxon>Heterotrichea</taxon>
        <taxon>Heterotrichida</taxon>
        <taxon>Stentoridae</taxon>
        <taxon>Stentor</taxon>
    </lineage>
</organism>
<comment type="caution">
    <text evidence="5">The sequence shown here is derived from an EMBL/GenBank/DDBJ whole genome shotgun (WGS) entry which is preliminary data.</text>
</comment>
<proteinExistence type="predicted"/>
<dbReference type="Pfam" id="PF01553">
    <property type="entry name" value="Acyltransferase"/>
    <property type="match status" value="1"/>
</dbReference>
<accession>A0A1R2B684</accession>
<sequence>MWWQTMIILGLVLIFPKKVMFFIRAGYCLQLFTLYSLIVRMWTIDDIQGLCSDHATWFSGITLNKLEGSVPILKGRNIMIIGNHRNFCDFTMHDVITEHSTNFLSRALVGFVLPFMGLISLITDGIWYFVRGSGKDFDEFFEWIDAKFASHKTGRIHLLVYPEGHRNLKKEPLPLRSGMIRYAFSRKIPLQMFMCSGYDEVLNEKKFSAKWGRAEVMYKIYEPIFTDQYMNFDSLMDEVRSKFLERFNEVHNAIKTNS</sequence>
<dbReference type="PANTHER" id="PTHR10434">
    <property type="entry name" value="1-ACYL-SN-GLYCEROL-3-PHOSPHATE ACYLTRANSFERASE"/>
    <property type="match status" value="1"/>
</dbReference>
<evidence type="ECO:0000256" key="1">
    <source>
        <dbReference type="ARBA" id="ARBA00022679"/>
    </source>
</evidence>
<reference evidence="5 6" key="1">
    <citation type="submission" date="2016-11" db="EMBL/GenBank/DDBJ databases">
        <title>The macronuclear genome of Stentor coeruleus: a giant cell with tiny introns.</title>
        <authorList>
            <person name="Slabodnick M."/>
            <person name="Ruby J.G."/>
            <person name="Reiff S.B."/>
            <person name="Swart E.C."/>
            <person name="Gosai S."/>
            <person name="Prabakaran S."/>
            <person name="Witkowska E."/>
            <person name="Larue G.E."/>
            <person name="Fisher S."/>
            <person name="Freeman R.M."/>
            <person name="Gunawardena J."/>
            <person name="Chu W."/>
            <person name="Stover N.A."/>
            <person name="Gregory B.D."/>
            <person name="Nowacki M."/>
            <person name="Derisi J."/>
            <person name="Roy S.W."/>
            <person name="Marshall W.F."/>
            <person name="Sood P."/>
        </authorList>
    </citation>
    <scope>NUCLEOTIDE SEQUENCE [LARGE SCALE GENOMIC DNA]</scope>
    <source>
        <strain evidence="5">WM001</strain>
    </source>
</reference>
<dbReference type="GO" id="GO:0006654">
    <property type="term" value="P:phosphatidic acid biosynthetic process"/>
    <property type="evidence" value="ECO:0007669"/>
    <property type="project" value="TreeGrafter"/>
</dbReference>
<keyword evidence="6" id="KW-1185">Reference proteome</keyword>
<dbReference type="OrthoDB" id="284525at2759"/>
<protein>
    <recommendedName>
        <fullName evidence="4">Phospholipid/glycerol acyltransferase domain-containing protein</fullName>
    </recommendedName>
</protein>
<dbReference type="AlphaFoldDB" id="A0A1R2B684"/>
<evidence type="ECO:0000256" key="3">
    <source>
        <dbReference type="SAM" id="Phobius"/>
    </source>
</evidence>
<feature type="transmembrane region" description="Helical" evidence="3">
    <location>
        <begin position="21"/>
        <end position="42"/>
    </location>
</feature>
<evidence type="ECO:0000256" key="2">
    <source>
        <dbReference type="ARBA" id="ARBA00023315"/>
    </source>
</evidence>
<evidence type="ECO:0000259" key="4">
    <source>
        <dbReference type="Pfam" id="PF01553"/>
    </source>
</evidence>
<keyword evidence="3" id="KW-0472">Membrane</keyword>
<keyword evidence="1" id="KW-0808">Transferase</keyword>
<keyword evidence="3" id="KW-0812">Transmembrane</keyword>
<name>A0A1R2B684_9CILI</name>
<dbReference type="InterPro" id="IPR002123">
    <property type="entry name" value="Plipid/glycerol_acylTrfase"/>
</dbReference>
<keyword evidence="3" id="KW-1133">Transmembrane helix</keyword>
<gene>
    <name evidence="5" type="ORF">SteCoe_29329</name>
</gene>
<dbReference type="GO" id="GO:0003841">
    <property type="term" value="F:1-acylglycerol-3-phosphate O-acyltransferase activity"/>
    <property type="evidence" value="ECO:0007669"/>
    <property type="project" value="TreeGrafter"/>
</dbReference>
<feature type="domain" description="Phospholipid/glycerol acyltransferase" evidence="4">
    <location>
        <begin position="71"/>
        <end position="190"/>
    </location>
</feature>
<dbReference type="PANTHER" id="PTHR10434:SF11">
    <property type="entry name" value="1-ACYL-SN-GLYCEROL-3-PHOSPHATE ACYLTRANSFERASE"/>
    <property type="match status" value="1"/>
</dbReference>
<evidence type="ECO:0000313" key="5">
    <source>
        <dbReference type="EMBL" id="OMJ72278.1"/>
    </source>
</evidence>
<dbReference type="EMBL" id="MPUH01000915">
    <property type="protein sequence ID" value="OMJ72278.1"/>
    <property type="molecule type" value="Genomic_DNA"/>
</dbReference>
<keyword evidence="2" id="KW-0012">Acyltransferase</keyword>